<feature type="domain" description="Polysaccharide export protein N-terminal" evidence="16">
    <location>
        <begin position="157"/>
        <end position="216"/>
    </location>
</feature>
<feature type="domain" description="SLBB" evidence="17">
    <location>
        <begin position="225"/>
        <end position="304"/>
    </location>
</feature>
<evidence type="ECO:0000256" key="7">
    <source>
        <dbReference type="ARBA" id="ARBA00022729"/>
    </source>
</evidence>
<keyword evidence="10" id="KW-0626">Porin</keyword>
<dbReference type="OrthoDB" id="9808421at2"/>
<evidence type="ECO:0000259" key="17">
    <source>
        <dbReference type="Pfam" id="PF22461"/>
    </source>
</evidence>
<dbReference type="GO" id="GO:0015159">
    <property type="term" value="F:polysaccharide transmembrane transporter activity"/>
    <property type="evidence" value="ECO:0007669"/>
    <property type="project" value="InterPro"/>
</dbReference>
<accession>A0A1H2N0Q1</accession>
<evidence type="ECO:0000256" key="2">
    <source>
        <dbReference type="ARBA" id="ARBA00009450"/>
    </source>
</evidence>
<dbReference type="Gene3D" id="3.30.1950.10">
    <property type="entry name" value="wza like domain"/>
    <property type="match status" value="1"/>
</dbReference>
<evidence type="ECO:0000256" key="10">
    <source>
        <dbReference type="ARBA" id="ARBA00023114"/>
    </source>
</evidence>
<keyword evidence="12" id="KW-0564">Palmitate</keyword>
<evidence type="ECO:0000256" key="15">
    <source>
        <dbReference type="SAM" id="SignalP"/>
    </source>
</evidence>
<keyword evidence="8" id="KW-0625">Polysaccharide transport</keyword>
<comment type="subcellular location">
    <subcellularLocation>
        <location evidence="1">Cell outer membrane</location>
        <topology evidence="1">Multi-pass membrane protein</topology>
    </subcellularLocation>
</comment>
<dbReference type="RefSeq" id="WP_093218698.1">
    <property type="nucleotide sequence ID" value="NZ_JBNNWH010000015.1"/>
</dbReference>
<dbReference type="InterPro" id="IPR003715">
    <property type="entry name" value="Poly_export_N"/>
</dbReference>
<feature type="chain" id="PRO_5044371891" evidence="15">
    <location>
        <begin position="23"/>
        <end position="344"/>
    </location>
</feature>
<dbReference type="InterPro" id="IPR049712">
    <property type="entry name" value="Poly_export"/>
</dbReference>
<evidence type="ECO:0000259" key="16">
    <source>
        <dbReference type="Pfam" id="PF02563"/>
    </source>
</evidence>
<evidence type="ECO:0000256" key="1">
    <source>
        <dbReference type="ARBA" id="ARBA00004571"/>
    </source>
</evidence>
<comment type="caution">
    <text evidence="18">The sequence shown here is derived from an EMBL/GenBank/DDBJ whole genome shotgun (WGS) entry which is preliminary data.</text>
</comment>
<dbReference type="GO" id="GO:0015288">
    <property type="term" value="F:porin activity"/>
    <property type="evidence" value="ECO:0007669"/>
    <property type="project" value="UniProtKB-KW"/>
</dbReference>
<evidence type="ECO:0000256" key="11">
    <source>
        <dbReference type="ARBA" id="ARBA00023136"/>
    </source>
</evidence>
<dbReference type="Pfam" id="PF22461">
    <property type="entry name" value="SLBB_2"/>
    <property type="match status" value="1"/>
</dbReference>
<keyword evidence="11" id="KW-0472">Membrane</keyword>
<dbReference type="Pfam" id="PF02563">
    <property type="entry name" value="Poly_export"/>
    <property type="match status" value="2"/>
</dbReference>
<evidence type="ECO:0000256" key="6">
    <source>
        <dbReference type="ARBA" id="ARBA00022692"/>
    </source>
</evidence>
<evidence type="ECO:0000256" key="12">
    <source>
        <dbReference type="ARBA" id="ARBA00023139"/>
    </source>
</evidence>
<evidence type="ECO:0000256" key="14">
    <source>
        <dbReference type="ARBA" id="ARBA00023288"/>
    </source>
</evidence>
<feature type="signal peptide" evidence="15">
    <location>
        <begin position="1"/>
        <end position="22"/>
    </location>
</feature>
<protein>
    <submittedName>
        <fullName evidence="18">Polysaccharide biosynthesis protein</fullName>
    </submittedName>
</protein>
<dbReference type="EMBL" id="RRZK01000008">
    <property type="protein sequence ID" value="TDB65522.1"/>
    <property type="molecule type" value="Genomic_DNA"/>
</dbReference>
<dbReference type="InterPro" id="IPR054765">
    <property type="entry name" value="SLBB_dom"/>
</dbReference>
<proteinExistence type="inferred from homology"/>
<sequence length="344" mass="37244">MNTKLLLLLLLPLAGCSSTGNQNETQSMPVQILTASPANAQATDMPKVEQTLRPQDVLDVIFHISTSGSDAYRVQSGDQIGLNFTAASQLNGNQLVLPDGTIELPGANTSVKIAGLTSDEAREEIQRAYQRKQLFQPNRNQLTVQIISPLTNEQNLKSALNHPATGMSREITVGTDGYASFPEIGAVPLQGMTVNQLEAFLNKRYAQLPGRMTVDVLLKSTAGNEIYVLGEVGQPGSYPIRRPVSVLEALTLARGSNVKARLDSVVIMRRTGNQVQAQRYDVEKALAGDASQIAYLQPDDMLYVPKTKLASAGELARQLADVVLFQGVGFSFGYRVDNKDSNNN</sequence>
<name>A0A1H2N0Q1_PSEVA</name>
<evidence type="ECO:0000256" key="9">
    <source>
        <dbReference type="ARBA" id="ARBA00023065"/>
    </source>
</evidence>
<dbReference type="GO" id="GO:0009279">
    <property type="term" value="C:cell outer membrane"/>
    <property type="evidence" value="ECO:0007669"/>
    <property type="project" value="UniProtKB-SubCell"/>
</dbReference>
<evidence type="ECO:0000256" key="4">
    <source>
        <dbReference type="ARBA" id="ARBA00022452"/>
    </source>
</evidence>
<dbReference type="STRING" id="95300.SAMN05216558_1544"/>
<dbReference type="GO" id="GO:0006811">
    <property type="term" value="P:monoatomic ion transport"/>
    <property type="evidence" value="ECO:0007669"/>
    <property type="project" value="UniProtKB-KW"/>
</dbReference>
<keyword evidence="7 15" id="KW-0732">Signal</keyword>
<evidence type="ECO:0000256" key="3">
    <source>
        <dbReference type="ARBA" id="ARBA00022448"/>
    </source>
</evidence>
<evidence type="ECO:0000256" key="8">
    <source>
        <dbReference type="ARBA" id="ARBA00023047"/>
    </source>
</evidence>
<comment type="similarity">
    <text evidence="2">Belongs to the BexD/CtrA/VexA family.</text>
</comment>
<evidence type="ECO:0000256" key="13">
    <source>
        <dbReference type="ARBA" id="ARBA00023237"/>
    </source>
</evidence>
<keyword evidence="6" id="KW-0812">Transmembrane</keyword>
<gene>
    <name evidence="18" type="ORF">EIY72_08385</name>
</gene>
<evidence type="ECO:0000313" key="18">
    <source>
        <dbReference type="EMBL" id="TDB65522.1"/>
    </source>
</evidence>
<feature type="domain" description="Polysaccharide export protein N-terminal" evidence="16">
    <location>
        <begin position="69"/>
        <end position="145"/>
    </location>
</feature>
<evidence type="ECO:0000256" key="5">
    <source>
        <dbReference type="ARBA" id="ARBA00022597"/>
    </source>
</evidence>
<keyword evidence="9" id="KW-0406">Ion transport</keyword>
<dbReference type="PANTHER" id="PTHR33619:SF3">
    <property type="entry name" value="POLYSACCHARIDE EXPORT PROTEIN GFCE-RELATED"/>
    <property type="match status" value="1"/>
</dbReference>
<keyword evidence="14" id="KW-0449">Lipoprotein</keyword>
<keyword evidence="19" id="KW-1185">Reference proteome</keyword>
<keyword evidence="3" id="KW-0813">Transport</keyword>
<dbReference type="AlphaFoldDB" id="A0A1H2N0Q1"/>
<reference evidence="19" key="1">
    <citation type="journal article" date="2019" name="bioRxiv">
        <title>Bacterially produced spermidine induces plant systemic susceptibility to pathogens.</title>
        <authorList>
            <person name="Melnyk R.A."/>
            <person name="Beskrovnaya P.A."/>
            <person name="Liu Z."/>
            <person name="Song Y."/>
            <person name="Haney C.H."/>
        </authorList>
    </citation>
    <scope>NUCLEOTIDE SEQUENCE [LARGE SCALE GENOMIC DNA]</scope>
    <source>
        <strain evidence="19">Dha-51</strain>
    </source>
</reference>
<dbReference type="Gene3D" id="3.10.560.10">
    <property type="entry name" value="Outer membrane lipoprotein wza domain like"/>
    <property type="match status" value="1"/>
</dbReference>
<dbReference type="GO" id="GO:0046930">
    <property type="term" value="C:pore complex"/>
    <property type="evidence" value="ECO:0007669"/>
    <property type="project" value="UniProtKB-KW"/>
</dbReference>
<keyword evidence="13" id="KW-0998">Cell outer membrane</keyword>
<keyword evidence="4" id="KW-1134">Transmembrane beta strand</keyword>
<dbReference type="PANTHER" id="PTHR33619">
    <property type="entry name" value="POLYSACCHARIDE EXPORT PROTEIN GFCE-RELATED"/>
    <property type="match status" value="1"/>
</dbReference>
<evidence type="ECO:0000313" key="19">
    <source>
        <dbReference type="Proteomes" id="UP000295254"/>
    </source>
</evidence>
<keyword evidence="5" id="KW-0762">Sugar transport</keyword>
<organism evidence="18 19">
    <name type="scientific">Pseudomonas vancouverensis</name>
    <dbReference type="NCBI Taxonomy" id="95300"/>
    <lineage>
        <taxon>Bacteria</taxon>
        <taxon>Pseudomonadati</taxon>
        <taxon>Pseudomonadota</taxon>
        <taxon>Gammaproteobacteria</taxon>
        <taxon>Pseudomonadales</taxon>
        <taxon>Pseudomonadaceae</taxon>
        <taxon>Pseudomonas</taxon>
    </lineage>
</organism>
<dbReference type="Proteomes" id="UP000295254">
    <property type="component" value="Unassembled WGS sequence"/>
</dbReference>